<dbReference type="Gene3D" id="3.40.390.10">
    <property type="entry name" value="Collagenase (Catalytic Domain)"/>
    <property type="match status" value="1"/>
</dbReference>
<gene>
    <name evidence="1" type="ORF">DFQ15_10298</name>
</gene>
<organism evidence="1 2">
    <name type="scientific">Xylophilus ampelinus</name>
    <dbReference type="NCBI Taxonomy" id="54067"/>
    <lineage>
        <taxon>Bacteria</taxon>
        <taxon>Pseudomonadati</taxon>
        <taxon>Pseudomonadota</taxon>
        <taxon>Betaproteobacteria</taxon>
        <taxon>Burkholderiales</taxon>
        <taxon>Xylophilus</taxon>
    </lineage>
</organism>
<dbReference type="InterPro" id="IPR010384">
    <property type="entry name" value="MtfA_fam"/>
</dbReference>
<reference evidence="1 2" key="1">
    <citation type="submission" date="2018-06" db="EMBL/GenBank/DDBJ databases">
        <title>Genomic Encyclopedia of Type Strains, Phase III (KMG-III): the genomes of soil and plant-associated and newly described type strains.</title>
        <authorList>
            <person name="Whitman W."/>
        </authorList>
    </citation>
    <scope>NUCLEOTIDE SEQUENCE [LARGE SCALE GENOMIC DNA]</scope>
    <source>
        <strain evidence="1 2">CECT 7646</strain>
    </source>
</reference>
<accession>A0A318SKH0</accession>
<sequence>MWRAFRSFFGKQPVGVEIPDPLWDATLAHLPFLAGLSTHERAGLRTLCGLFLSRKEFHGAHGMVVTDAMALSIAAQACLPLLHLGPPAQVLGWYDDFVTVVVHAAGVVAPREVTDEAGIVHRYDEPLIGEAMDRGPVTLSWQDVAAAGDTAAEGTNVVIHEFIHKIDMRGGGPDGCPPLPPGFLGARGARAARAAWLAVLEPAYHAFREQVIVAERFGGAEPWLDPYGAEALSEFFPVACEAYFVARVRFADEFPALAPLFDAFFRRQ</sequence>
<dbReference type="SUPFAM" id="SSF55486">
    <property type="entry name" value="Metalloproteases ('zincins'), catalytic domain"/>
    <property type="match status" value="1"/>
</dbReference>
<dbReference type="PANTHER" id="PTHR30164">
    <property type="entry name" value="MTFA PEPTIDASE"/>
    <property type="match status" value="1"/>
</dbReference>
<evidence type="ECO:0000313" key="2">
    <source>
        <dbReference type="Proteomes" id="UP000247540"/>
    </source>
</evidence>
<dbReference type="GO" id="GO:0008237">
    <property type="term" value="F:metallopeptidase activity"/>
    <property type="evidence" value="ECO:0007669"/>
    <property type="project" value="InterPro"/>
</dbReference>
<dbReference type="Proteomes" id="UP000247540">
    <property type="component" value="Unassembled WGS sequence"/>
</dbReference>
<dbReference type="GO" id="GO:0005829">
    <property type="term" value="C:cytosol"/>
    <property type="evidence" value="ECO:0007669"/>
    <property type="project" value="TreeGrafter"/>
</dbReference>
<dbReference type="OrthoDB" id="9786424at2"/>
<evidence type="ECO:0000313" key="1">
    <source>
        <dbReference type="EMBL" id="PYE79366.1"/>
    </source>
</evidence>
<dbReference type="AlphaFoldDB" id="A0A318SKH0"/>
<proteinExistence type="predicted"/>
<dbReference type="InterPro" id="IPR042252">
    <property type="entry name" value="MtfA_N"/>
</dbReference>
<dbReference type="RefSeq" id="WP_110464345.1">
    <property type="nucleotide sequence ID" value="NZ_JAMOFZ010000001.1"/>
</dbReference>
<comment type="caution">
    <text evidence="1">The sequence shown here is derived from an EMBL/GenBank/DDBJ whole genome shotgun (WGS) entry which is preliminary data.</text>
</comment>
<evidence type="ECO:0008006" key="3">
    <source>
        <dbReference type="Google" id="ProtNLM"/>
    </source>
</evidence>
<keyword evidence="2" id="KW-1185">Reference proteome</keyword>
<dbReference type="Gene3D" id="1.10.472.150">
    <property type="entry name" value="Glucose-regulated metallo-peptidase M90, N-terminal domain"/>
    <property type="match status" value="1"/>
</dbReference>
<dbReference type="EMBL" id="QJTC01000002">
    <property type="protein sequence ID" value="PYE79366.1"/>
    <property type="molecule type" value="Genomic_DNA"/>
</dbReference>
<name>A0A318SKH0_9BURK</name>
<dbReference type="Pfam" id="PF06167">
    <property type="entry name" value="Peptidase_M90"/>
    <property type="match status" value="1"/>
</dbReference>
<dbReference type="CDD" id="cd20169">
    <property type="entry name" value="Peptidase_M90_mtfA"/>
    <property type="match status" value="1"/>
</dbReference>
<dbReference type="PANTHER" id="PTHR30164:SF2">
    <property type="entry name" value="PROTEIN MTFA"/>
    <property type="match status" value="1"/>
</dbReference>
<protein>
    <recommendedName>
        <fullName evidence="3">Zinc-dependent peptidase</fullName>
    </recommendedName>
</protein>
<dbReference type="InterPro" id="IPR024079">
    <property type="entry name" value="MetalloPept_cat_dom_sf"/>
</dbReference>
<dbReference type="GO" id="GO:0004177">
    <property type="term" value="F:aminopeptidase activity"/>
    <property type="evidence" value="ECO:0007669"/>
    <property type="project" value="TreeGrafter"/>
</dbReference>